<dbReference type="EMBL" id="SRLO01005868">
    <property type="protein sequence ID" value="TNN29255.1"/>
    <property type="molecule type" value="Genomic_DNA"/>
</dbReference>
<dbReference type="OrthoDB" id="10641776at2759"/>
<comment type="caution">
    <text evidence="2">The sequence shown here is derived from an EMBL/GenBank/DDBJ whole genome shotgun (WGS) entry which is preliminary data.</text>
</comment>
<proteinExistence type="predicted"/>
<name>A0A4Z2EKH7_9TELE</name>
<organism evidence="2 3">
    <name type="scientific">Liparis tanakae</name>
    <name type="common">Tanaka's snailfish</name>
    <dbReference type="NCBI Taxonomy" id="230148"/>
    <lineage>
        <taxon>Eukaryota</taxon>
        <taxon>Metazoa</taxon>
        <taxon>Chordata</taxon>
        <taxon>Craniata</taxon>
        <taxon>Vertebrata</taxon>
        <taxon>Euteleostomi</taxon>
        <taxon>Actinopterygii</taxon>
        <taxon>Neopterygii</taxon>
        <taxon>Teleostei</taxon>
        <taxon>Neoteleostei</taxon>
        <taxon>Acanthomorphata</taxon>
        <taxon>Eupercaria</taxon>
        <taxon>Perciformes</taxon>
        <taxon>Cottioidei</taxon>
        <taxon>Cottales</taxon>
        <taxon>Liparidae</taxon>
        <taxon>Liparis</taxon>
    </lineage>
</organism>
<protein>
    <submittedName>
        <fullName evidence="2">Uncharacterized protein</fullName>
    </submittedName>
</protein>
<feature type="region of interest" description="Disordered" evidence="1">
    <location>
        <begin position="62"/>
        <end position="89"/>
    </location>
</feature>
<feature type="compositionally biased region" description="Gly residues" evidence="1">
    <location>
        <begin position="80"/>
        <end position="89"/>
    </location>
</feature>
<dbReference type="AlphaFoldDB" id="A0A4Z2EKH7"/>
<evidence type="ECO:0000313" key="2">
    <source>
        <dbReference type="EMBL" id="TNN29255.1"/>
    </source>
</evidence>
<evidence type="ECO:0000256" key="1">
    <source>
        <dbReference type="SAM" id="MobiDB-lite"/>
    </source>
</evidence>
<keyword evidence="3" id="KW-1185">Reference proteome</keyword>
<accession>A0A4Z2EKH7</accession>
<gene>
    <name evidence="2" type="ORF">EYF80_060596</name>
</gene>
<sequence>MSSISIRVESAGGSAACEKVAGGSSSSASRGSVTLGGLCSGVDDSSCSLLACTTPSLPRAVTGVIPDRPSGQVHGRRGGGVHGGHGGGGRLVQRRVVHPGVVPAALRLRQQEALLPGFPRREERLPGVALAVGERLGQRLVARLGQQQDADDADEGAAGEDDVVQEVALLVVQLHDGRRQHAEAGAGQDQTQPAAPVTRQNNYHAAGFMITLGVISAQKKMLRLLTAWEENMPMMEKATEKFLFSVPESSAGGAGDTQITPSVPEEVKRRREGNDSGFLKTLFSMMSNCDT</sequence>
<reference evidence="2 3" key="1">
    <citation type="submission" date="2019-03" db="EMBL/GenBank/DDBJ databases">
        <title>First draft genome of Liparis tanakae, snailfish: a comprehensive survey of snailfish specific genes.</title>
        <authorList>
            <person name="Kim W."/>
            <person name="Song I."/>
            <person name="Jeong J.-H."/>
            <person name="Kim D."/>
            <person name="Kim S."/>
            <person name="Ryu S."/>
            <person name="Song J.Y."/>
            <person name="Lee S.K."/>
        </authorList>
    </citation>
    <scope>NUCLEOTIDE SEQUENCE [LARGE SCALE GENOMIC DNA]</scope>
    <source>
        <tissue evidence="2">Muscle</tissue>
    </source>
</reference>
<dbReference type="Proteomes" id="UP000314294">
    <property type="component" value="Unassembled WGS sequence"/>
</dbReference>
<evidence type="ECO:0000313" key="3">
    <source>
        <dbReference type="Proteomes" id="UP000314294"/>
    </source>
</evidence>